<organism evidence="3 4">
    <name type="scientific">Fischerella thermalis CCMEE 5268</name>
    <dbReference type="NCBI Taxonomy" id="2019662"/>
    <lineage>
        <taxon>Bacteria</taxon>
        <taxon>Bacillati</taxon>
        <taxon>Cyanobacteriota</taxon>
        <taxon>Cyanophyceae</taxon>
        <taxon>Nostocales</taxon>
        <taxon>Hapalosiphonaceae</taxon>
        <taxon>Fischerella</taxon>
    </lineage>
</organism>
<protein>
    <submittedName>
        <fullName evidence="3">Aldo/keto reductase</fullName>
    </submittedName>
</protein>
<dbReference type="PRINTS" id="PR00069">
    <property type="entry name" value="ALDKETRDTASE"/>
</dbReference>
<dbReference type="InterPro" id="IPR023210">
    <property type="entry name" value="NADP_OxRdtase_dom"/>
</dbReference>
<evidence type="ECO:0000313" key="4">
    <source>
        <dbReference type="Proteomes" id="UP000235025"/>
    </source>
</evidence>
<sequence length="350" mass="38806">MRYKLLGKSGLRVSELCLGTMTFGEDWGWGASQDESRKVFDAFVEAGGNFIDTANGYTDGSSEKIVGEFIASERERFVVATKYSFPLQMNDHKGNPNGSGNHRKSMIESLEGSLKRLKTDYIDLFWLHAWDFMTPVEEIMRAFDDLVRQGKVLYIGISDAPAWIVSQANTMAHFQGWTSFVALQIEYNLLQRTPERDLLPMAKAFDLAVLPWSPLGGGVLTGKYNKSQGNGNEQGRLSSTGGGNISERALAIAEVVTQVAQEIGRTPSQVALAWLRAQAGVIIPIIGARKVSQIQDNLACVDIDLSPEHLQRLNEVSKIELGFPHDFLQNDVIRDRLFGGTFNLIDNHHS</sequence>
<dbReference type="PANTHER" id="PTHR43364">
    <property type="entry name" value="NADH-SPECIFIC METHYLGLYOXAL REDUCTASE-RELATED"/>
    <property type="match status" value="1"/>
</dbReference>
<dbReference type="SUPFAM" id="SSF51430">
    <property type="entry name" value="NAD(P)-linked oxidoreductase"/>
    <property type="match status" value="1"/>
</dbReference>
<dbReference type="RefSeq" id="WP_102174621.1">
    <property type="nucleotide sequence ID" value="NZ_NMQA01000274.1"/>
</dbReference>
<accession>A0A2N6KBF3</accession>
<dbReference type="InterPro" id="IPR036812">
    <property type="entry name" value="NAD(P)_OxRdtase_dom_sf"/>
</dbReference>
<dbReference type="EMBL" id="NMQA01000274">
    <property type="protein sequence ID" value="PLZ95847.1"/>
    <property type="molecule type" value="Genomic_DNA"/>
</dbReference>
<dbReference type="AlphaFoldDB" id="A0A2N6KBF3"/>
<dbReference type="CDD" id="cd19080">
    <property type="entry name" value="AKR_AKR9A_9B"/>
    <property type="match status" value="1"/>
</dbReference>
<keyword evidence="1" id="KW-0560">Oxidoreductase</keyword>
<dbReference type="Gene3D" id="3.20.20.100">
    <property type="entry name" value="NADP-dependent oxidoreductase domain"/>
    <property type="match status" value="1"/>
</dbReference>
<proteinExistence type="predicted"/>
<evidence type="ECO:0000313" key="3">
    <source>
        <dbReference type="EMBL" id="PLZ95847.1"/>
    </source>
</evidence>
<dbReference type="InterPro" id="IPR050523">
    <property type="entry name" value="AKR_Detox_Biosynth"/>
</dbReference>
<dbReference type="FunFam" id="3.20.20.100:FF:000004">
    <property type="entry name" value="Oxidoreductase, aldo/keto reductase"/>
    <property type="match status" value="1"/>
</dbReference>
<dbReference type="Proteomes" id="UP000235025">
    <property type="component" value="Unassembled WGS sequence"/>
</dbReference>
<evidence type="ECO:0000259" key="2">
    <source>
        <dbReference type="Pfam" id="PF00248"/>
    </source>
</evidence>
<dbReference type="GO" id="GO:0005829">
    <property type="term" value="C:cytosol"/>
    <property type="evidence" value="ECO:0007669"/>
    <property type="project" value="TreeGrafter"/>
</dbReference>
<dbReference type="GO" id="GO:0016491">
    <property type="term" value="F:oxidoreductase activity"/>
    <property type="evidence" value="ECO:0007669"/>
    <property type="project" value="UniProtKB-KW"/>
</dbReference>
<gene>
    <name evidence="3" type="ORF">CEN50_20940</name>
</gene>
<evidence type="ECO:0000256" key="1">
    <source>
        <dbReference type="ARBA" id="ARBA00023002"/>
    </source>
</evidence>
<dbReference type="Pfam" id="PF00248">
    <property type="entry name" value="Aldo_ket_red"/>
    <property type="match status" value="1"/>
</dbReference>
<dbReference type="PANTHER" id="PTHR43364:SF4">
    <property type="entry name" value="NAD(P)-LINKED OXIDOREDUCTASE SUPERFAMILY PROTEIN"/>
    <property type="match status" value="1"/>
</dbReference>
<comment type="caution">
    <text evidence="3">The sequence shown here is derived from an EMBL/GenBank/DDBJ whole genome shotgun (WGS) entry which is preliminary data.</text>
</comment>
<feature type="domain" description="NADP-dependent oxidoreductase" evidence="2">
    <location>
        <begin position="15"/>
        <end position="317"/>
    </location>
</feature>
<reference evidence="3 4" key="1">
    <citation type="submission" date="2017-07" db="EMBL/GenBank/DDBJ databases">
        <title>Genomes of Fischerella (Mastigocladus) sp. strains.</title>
        <authorList>
            <person name="Miller S.R."/>
        </authorList>
    </citation>
    <scope>NUCLEOTIDE SEQUENCE [LARGE SCALE GENOMIC DNA]</scope>
    <source>
        <strain evidence="3 4">CCMEE 5268</strain>
    </source>
</reference>
<dbReference type="InterPro" id="IPR020471">
    <property type="entry name" value="AKR"/>
</dbReference>
<name>A0A2N6KBF3_9CYAN</name>